<dbReference type="SUPFAM" id="SSF81653">
    <property type="entry name" value="Calcium ATPase, transduction domain A"/>
    <property type="match status" value="1"/>
</dbReference>
<feature type="transmembrane region" description="Helical" evidence="16">
    <location>
        <begin position="757"/>
        <end position="777"/>
    </location>
</feature>
<evidence type="ECO:0000256" key="15">
    <source>
        <dbReference type="ARBA" id="ARBA00049338"/>
    </source>
</evidence>
<dbReference type="Gene3D" id="2.70.150.10">
    <property type="entry name" value="Calcium-transporting ATPase, cytoplasmic transduction domain A"/>
    <property type="match status" value="1"/>
</dbReference>
<feature type="transmembrane region" description="Helical" evidence="16">
    <location>
        <begin position="221"/>
        <end position="240"/>
    </location>
</feature>
<keyword evidence="8 16" id="KW-0547">Nucleotide-binding</keyword>
<dbReference type="InterPro" id="IPR027256">
    <property type="entry name" value="P-typ_ATPase_IB"/>
</dbReference>
<keyword evidence="20" id="KW-1185">Reference proteome</keyword>
<evidence type="ECO:0000256" key="3">
    <source>
        <dbReference type="ARBA" id="ARBA00022448"/>
    </source>
</evidence>
<keyword evidence="3" id="KW-0813">Transport</keyword>
<evidence type="ECO:0000313" key="20">
    <source>
        <dbReference type="Proteomes" id="UP001057134"/>
    </source>
</evidence>
<dbReference type="SUPFAM" id="SSF55008">
    <property type="entry name" value="HMA, heavy metal-associated domain"/>
    <property type="match status" value="1"/>
</dbReference>
<feature type="compositionally biased region" description="Basic and acidic residues" evidence="17">
    <location>
        <begin position="162"/>
        <end position="191"/>
    </location>
</feature>
<dbReference type="PRINTS" id="PR00119">
    <property type="entry name" value="CATATPASE"/>
</dbReference>
<dbReference type="SFLD" id="SFLDG00002">
    <property type="entry name" value="C1.7:_P-type_atpase_like"/>
    <property type="match status" value="1"/>
</dbReference>
<dbReference type="Gene3D" id="3.40.50.1000">
    <property type="entry name" value="HAD superfamily/HAD-like"/>
    <property type="match status" value="1"/>
</dbReference>
<feature type="transmembrane region" description="Helical" evidence="16">
    <location>
        <begin position="456"/>
        <end position="480"/>
    </location>
</feature>
<dbReference type="InterPro" id="IPR059000">
    <property type="entry name" value="ATPase_P-type_domA"/>
</dbReference>
<feature type="region of interest" description="Disordered" evidence="17">
    <location>
        <begin position="138"/>
        <end position="192"/>
    </location>
</feature>
<sequence length="812" mass="87115">MLEYRVKGLSCANCTREMEEQIQRLEHGGSATLNYNSGKLKIDPKVALPEVQKILRSDGASIDSVAPRSIRAGAKGVTMQRGRGASGTAEAALGQSKEQVSAALETGCIGCGADHDHSRGEHHGAHAHADGERLSDDAAHDHAVPHSHSAGQTAASHQARKHDHEHGAAHEHMHDHEHEHGDDDHVHDHSHAHGGASIVRQLVVSAALYGAALLLEGRIPGFVSILLYVAAIALSGYGTFIKGLKRLARLRFNMDTLMTIALIGAVSIGEWKEATMVAILFGINEFLEGIGMEKARRSMETLLQVAPKQAMLVENGIERLVPIESLQAGDTVLVRAGEKIPSDGYVLEGISSVNEAAITGESLPLDKSAGDRVFGGSINHDGALRIHIDKAYEDSSLAQILHLVQEAQETKTPTELFINRFAKYYTPAIMIIALLVALFPPLFLNGDWRQWLYQGLAVLIVGCPCALILASPIAIVAGITRNARHGILVKGGVFLEQLGRIDTLAFDKTGTLTRGEPHVEQAVVYDRDKERFYRVAAAIEQASSHPLAKAIVRETGKRGVQASAPEEVTAASGLGIQATLGGERYWLGNEANISHVAMPDEVKRDIERFKASGLTLVIVADSRSVLGLFGIADEIRPESASVVAALHRRGIRRTVMLTGDHLQTAEKVARAVGVTSFFGGLLPEDKVAKIRELGRGGRVAMVGDGINDAPALATAELGIAMGKGTDSAIETADIVLMQDHLGKLPEAISIARRTNRIIRINITIAMGLKLAALLLTIPGMLTLWFAILSDMGATIIISLLSLTMLIERKEMK</sequence>
<evidence type="ECO:0000256" key="14">
    <source>
        <dbReference type="ARBA" id="ARBA00039103"/>
    </source>
</evidence>
<comment type="subcellular location">
    <subcellularLocation>
        <location evidence="16">Cell membrane</location>
    </subcellularLocation>
    <subcellularLocation>
        <location evidence="1">Membrane</location>
        <topology evidence="1">Multi-pass membrane protein</topology>
    </subcellularLocation>
</comment>
<dbReference type="InterPro" id="IPR001757">
    <property type="entry name" value="P_typ_ATPase"/>
</dbReference>
<dbReference type="SFLD" id="SFLDS00003">
    <property type="entry name" value="Haloacid_Dehalogenase"/>
    <property type="match status" value="1"/>
</dbReference>
<dbReference type="EMBL" id="CP027059">
    <property type="protein sequence ID" value="UQZ85115.1"/>
    <property type="molecule type" value="Genomic_DNA"/>
</dbReference>
<keyword evidence="9 16" id="KW-0067">ATP-binding</keyword>
<accession>A0ABY4RSV3</accession>
<reference evidence="19" key="1">
    <citation type="submission" date="2018-02" db="EMBL/GenBank/DDBJ databases">
        <authorList>
            <person name="Kim S.-K."/>
            <person name="Jung H.-I."/>
            <person name="Lee S.-W."/>
        </authorList>
    </citation>
    <scope>NUCLEOTIDE SEQUENCE</scope>
    <source>
        <strain evidence="19">SK3146</strain>
    </source>
</reference>
<dbReference type="SUPFAM" id="SSF56784">
    <property type="entry name" value="HAD-like"/>
    <property type="match status" value="1"/>
</dbReference>
<keyword evidence="11 16" id="KW-1133">Transmembrane helix</keyword>
<dbReference type="NCBIfam" id="TIGR01512">
    <property type="entry name" value="ATPase-IB2_Cd"/>
    <property type="match status" value="1"/>
</dbReference>
<feature type="transmembrane region" description="Helical" evidence="16">
    <location>
        <begin position="424"/>
        <end position="444"/>
    </location>
</feature>
<protein>
    <recommendedName>
        <fullName evidence="14">Cd(2+)-exporting ATPase</fullName>
        <ecNumber evidence="14">7.2.2.21</ecNumber>
    </recommendedName>
</protein>
<dbReference type="InterPro" id="IPR036163">
    <property type="entry name" value="HMA_dom_sf"/>
</dbReference>
<evidence type="ECO:0000256" key="17">
    <source>
        <dbReference type="SAM" id="MobiDB-lite"/>
    </source>
</evidence>
<keyword evidence="4" id="KW-0104">Cadmium</keyword>
<evidence type="ECO:0000256" key="7">
    <source>
        <dbReference type="ARBA" id="ARBA00022723"/>
    </source>
</evidence>
<dbReference type="InterPro" id="IPR044492">
    <property type="entry name" value="P_typ_ATPase_HD_dom"/>
</dbReference>
<dbReference type="Gene3D" id="3.30.70.100">
    <property type="match status" value="1"/>
</dbReference>
<dbReference type="EC" id="7.2.2.21" evidence="14"/>
<dbReference type="PANTHER" id="PTHR48085">
    <property type="entry name" value="CADMIUM/ZINC-TRANSPORTING ATPASE HMA2-RELATED"/>
    <property type="match status" value="1"/>
</dbReference>
<dbReference type="PRINTS" id="PR00941">
    <property type="entry name" value="CDATPASE"/>
</dbReference>
<dbReference type="Pfam" id="PF00122">
    <property type="entry name" value="E1-E2_ATPase"/>
    <property type="match status" value="1"/>
</dbReference>
<evidence type="ECO:0000256" key="4">
    <source>
        <dbReference type="ARBA" id="ARBA00022539"/>
    </source>
</evidence>
<evidence type="ECO:0000256" key="5">
    <source>
        <dbReference type="ARBA" id="ARBA00022553"/>
    </source>
</evidence>
<feature type="transmembrane region" description="Helical" evidence="16">
    <location>
        <begin position="783"/>
        <end position="806"/>
    </location>
</feature>
<feature type="domain" description="P-type ATPase A" evidence="18">
    <location>
        <begin position="306"/>
        <end position="405"/>
    </location>
</feature>
<dbReference type="PROSITE" id="PS01229">
    <property type="entry name" value="COF_2"/>
    <property type="match status" value="1"/>
</dbReference>
<dbReference type="InterPro" id="IPR051014">
    <property type="entry name" value="Cation_Transport_ATPase_IB"/>
</dbReference>
<keyword evidence="16" id="KW-1003">Cell membrane</keyword>
<evidence type="ECO:0000256" key="9">
    <source>
        <dbReference type="ARBA" id="ARBA00022840"/>
    </source>
</evidence>
<dbReference type="NCBIfam" id="TIGR01525">
    <property type="entry name" value="ATPase-IB_hvy"/>
    <property type="match status" value="1"/>
</dbReference>
<dbReference type="InterPro" id="IPR006121">
    <property type="entry name" value="HMA_dom"/>
</dbReference>
<keyword evidence="10" id="KW-1278">Translocase</keyword>
<dbReference type="InterPro" id="IPR008250">
    <property type="entry name" value="ATPase_P-typ_transduc_dom_A_sf"/>
</dbReference>
<evidence type="ECO:0000256" key="6">
    <source>
        <dbReference type="ARBA" id="ARBA00022692"/>
    </source>
</evidence>
<dbReference type="Pfam" id="PF00702">
    <property type="entry name" value="Hydrolase"/>
    <property type="match status" value="1"/>
</dbReference>
<dbReference type="SUPFAM" id="SSF81665">
    <property type="entry name" value="Calcium ATPase, transmembrane domain M"/>
    <property type="match status" value="1"/>
</dbReference>
<dbReference type="PANTHER" id="PTHR48085:SF5">
    <property type="entry name" value="CADMIUM_ZINC-TRANSPORTING ATPASE HMA4-RELATED"/>
    <property type="match status" value="1"/>
</dbReference>
<evidence type="ECO:0000259" key="18">
    <source>
        <dbReference type="Pfam" id="PF00122"/>
    </source>
</evidence>
<evidence type="ECO:0000256" key="2">
    <source>
        <dbReference type="ARBA" id="ARBA00006024"/>
    </source>
</evidence>
<organism evidence="19 20">
    <name type="scientific">Paenibacillus konkukensis</name>
    <dbReference type="NCBI Taxonomy" id="2020716"/>
    <lineage>
        <taxon>Bacteria</taxon>
        <taxon>Bacillati</taxon>
        <taxon>Bacillota</taxon>
        <taxon>Bacilli</taxon>
        <taxon>Bacillales</taxon>
        <taxon>Paenibacillaceae</taxon>
        <taxon>Paenibacillus</taxon>
    </lineage>
</organism>
<dbReference type="InterPro" id="IPR023298">
    <property type="entry name" value="ATPase_P-typ_TM_dom_sf"/>
</dbReference>
<proteinExistence type="inferred from homology"/>
<gene>
    <name evidence="19" type="primary">cadA</name>
    <name evidence="19" type="ORF">SK3146_04398</name>
</gene>
<evidence type="ECO:0000256" key="13">
    <source>
        <dbReference type="ARBA" id="ARBA00023136"/>
    </source>
</evidence>
<evidence type="ECO:0000256" key="11">
    <source>
        <dbReference type="ARBA" id="ARBA00022989"/>
    </source>
</evidence>
<evidence type="ECO:0000313" key="19">
    <source>
        <dbReference type="EMBL" id="UQZ85115.1"/>
    </source>
</evidence>
<dbReference type="InterPro" id="IPR023214">
    <property type="entry name" value="HAD_sf"/>
</dbReference>
<dbReference type="Proteomes" id="UP001057134">
    <property type="component" value="Chromosome"/>
</dbReference>
<name>A0ABY4RSV3_9BACL</name>
<evidence type="ECO:0000256" key="1">
    <source>
        <dbReference type="ARBA" id="ARBA00004141"/>
    </source>
</evidence>
<dbReference type="CDD" id="cd00371">
    <property type="entry name" value="HMA"/>
    <property type="match status" value="1"/>
</dbReference>
<evidence type="ECO:0000256" key="12">
    <source>
        <dbReference type="ARBA" id="ARBA00023065"/>
    </source>
</evidence>
<keyword evidence="12" id="KW-0406">Ion transport</keyword>
<dbReference type="RefSeq" id="WP_249860786.1">
    <property type="nucleotide sequence ID" value="NZ_CP027059.1"/>
</dbReference>
<dbReference type="SFLD" id="SFLDF00027">
    <property type="entry name" value="p-type_atpase"/>
    <property type="match status" value="1"/>
</dbReference>
<dbReference type="InterPro" id="IPR036412">
    <property type="entry name" value="HAD-like_sf"/>
</dbReference>
<dbReference type="InterPro" id="IPR018303">
    <property type="entry name" value="ATPase_P-typ_P_site"/>
</dbReference>
<evidence type="ECO:0000256" key="16">
    <source>
        <dbReference type="RuleBase" id="RU362081"/>
    </source>
</evidence>
<comment type="catalytic activity">
    <reaction evidence="15">
        <text>Cd(2+)(in) + ATP + H2O = Cd(2+)(out) + ADP + phosphate + H(+)</text>
        <dbReference type="Rhea" id="RHEA:12132"/>
        <dbReference type="ChEBI" id="CHEBI:15377"/>
        <dbReference type="ChEBI" id="CHEBI:15378"/>
        <dbReference type="ChEBI" id="CHEBI:30616"/>
        <dbReference type="ChEBI" id="CHEBI:43474"/>
        <dbReference type="ChEBI" id="CHEBI:48775"/>
        <dbReference type="ChEBI" id="CHEBI:456216"/>
        <dbReference type="EC" id="7.2.2.21"/>
    </reaction>
</comment>
<dbReference type="NCBIfam" id="TIGR01511">
    <property type="entry name" value="ATPase-IB1_Cu"/>
    <property type="match status" value="1"/>
</dbReference>
<dbReference type="PROSITE" id="PS00154">
    <property type="entry name" value="ATPASE_E1_E2"/>
    <property type="match status" value="1"/>
</dbReference>
<evidence type="ECO:0000256" key="10">
    <source>
        <dbReference type="ARBA" id="ARBA00022967"/>
    </source>
</evidence>
<reference evidence="19" key="2">
    <citation type="journal article" date="2021" name="J Anim Sci Technol">
        <title>Complete genome sequence of Paenibacillus konkukensis sp. nov. SK3146 as a potential probiotic strain.</title>
        <authorList>
            <person name="Jung H.I."/>
            <person name="Park S."/>
            <person name="Niu K.M."/>
            <person name="Lee S.W."/>
            <person name="Kothari D."/>
            <person name="Yi K.J."/>
            <person name="Kim S.K."/>
        </authorList>
    </citation>
    <scope>NUCLEOTIDE SEQUENCE</scope>
    <source>
        <strain evidence="19">SK3146</strain>
    </source>
</reference>
<keyword evidence="13 16" id="KW-0472">Membrane</keyword>
<dbReference type="Gene3D" id="3.40.1110.10">
    <property type="entry name" value="Calcium-transporting ATPase, cytoplasmic domain N"/>
    <property type="match status" value="1"/>
</dbReference>
<keyword evidence="6 16" id="KW-0812">Transmembrane</keyword>
<dbReference type="NCBIfam" id="TIGR01494">
    <property type="entry name" value="ATPase_P-type"/>
    <property type="match status" value="1"/>
</dbReference>
<keyword evidence="7 16" id="KW-0479">Metal-binding</keyword>
<dbReference type="InterPro" id="IPR023299">
    <property type="entry name" value="ATPase_P-typ_cyto_dom_N"/>
</dbReference>
<evidence type="ECO:0000256" key="8">
    <source>
        <dbReference type="ARBA" id="ARBA00022741"/>
    </source>
</evidence>
<comment type="similarity">
    <text evidence="2 16">Belongs to the cation transport ATPase (P-type) (TC 3.A.3) family. Type IB subfamily.</text>
</comment>
<keyword evidence="5" id="KW-0597">Phosphoprotein</keyword>